<organism evidence="5 6">
    <name type="scientific">Xanthomonas chitinilytica</name>
    <dbReference type="NCBI Taxonomy" id="2989819"/>
    <lineage>
        <taxon>Bacteria</taxon>
        <taxon>Pseudomonadati</taxon>
        <taxon>Pseudomonadota</taxon>
        <taxon>Gammaproteobacteria</taxon>
        <taxon>Lysobacterales</taxon>
        <taxon>Lysobacteraceae</taxon>
        <taxon>Xanthomonas</taxon>
    </lineage>
</organism>
<keyword evidence="6" id="KW-1185">Reference proteome</keyword>
<evidence type="ECO:0000259" key="4">
    <source>
        <dbReference type="Pfam" id="PF08241"/>
    </source>
</evidence>
<protein>
    <submittedName>
        <fullName evidence="5">Class I SAM-dependent methyltransferase</fullName>
    </submittedName>
</protein>
<accession>A0ABT3JW77</accession>
<evidence type="ECO:0000313" key="6">
    <source>
        <dbReference type="Proteomes" id="UP001209922"/>
    </source>
</evidence>
<dbReference type="PANTHER" id="PTHR44942:SF4">
    <property type="entry name" value="METHYLTRANSFERASE TYPE 11 DOMAIN-CONTAINING PROTEIN"/>
    <property type="match status" value="1"/>
</dbReference>
<dbReference type="Proteomes" id="UP001209922">
    <property type="component" value="Unassembled WGS sequence"/>
</dbReference>
<dbReference type="RefSeq" id="WP_265127733.1">
    <property type="nucleotide sequence ID" value="NZ_JAPCHY010000007.1"/>
</dbReference>
<dbReference type="EMBL" id="JAPCHY010000007">
    <property type="protein sequence ID" value="MCW4472749.1"/>
    <property type="molecule type" value="Genomic_DNA"/>
</dbReference>
<name>A0ABT3JW77_9XANT</name>
<comment type="similarity">
    <text evidence="1">Belongs to the methyltransferase superfamily.</text>
</comment>
<keyword evidence="2 5" id="KW-0489">Methyltransferase</keyword>
<comment type="caution">
    <text evidence="5">The sequence shown here is derived from an EMBL/GenBank/DDBJ whole genome shotgun (WGS) entry which is preliminary data.</text>
</comment>
<dbReference type="InterPro" id="IPR029063">
    <property type="entry name" value="SAM-dependent_MTases_sf"/>
</dbReference>
<evidence type="ECO:0000256" key="2">
    <source>
        <dbReference type="ARBA" id="ARBA00022603"/>
    </source>
</evidence>
<dbReference type="Pfam" id="PF08241">
    <property type="entry name" value="Methyltransf_11"/>
    <property type="match status" value="1"/>
</dbReference>
<dbReference type="CDD" id="cd02440">
    <property type="entry name" value="AdoMet_MTases"/>
    <property type="match status" value="1"/>
</dbReference>
<evidence type="ECO:0000256" key="1">
    <source>
        <dbReference type="ARBA" id="ARBA00008361"/>
    </source>
</evidence>
<gene>
    <name evidence="5" type="ORF">OK345_09550</name>
</gene>
<dbReference type="GO" id="GO:0032259">
    <property type="term" value="P:methylation"/>
    <property type="evidence" value="ECO:0007669"/>
    <property type="project" value="UniProtKB-KW"/>
</dbReference>
<evidence type="ECO:0000256" key="3">
    <source>
        <dbReference type="ARBA" id="ARBA00022679"/>
    </source>
</evidence>
<keyword evidence="3" id="KW-0808">Transferase</keyword>
<dbReference type="SUPFAM" id="SSF53335">
    <property type="entry name" value="S-adenosyl-L-methionine-dependent methyltransferases"/>
    <property type="match status" value="1"/>
</dbReference>
<evidence type="ECO:0000313" key="5">
    <source>
        <dbReference type="EMBL" id="MCW4472749.1"/>
    </source>
</evidence>
<sequence>MHGLSSSERFSSRVADYVRYRPGYPPALLEWLHGPLGVATTTLVADVGAGTGISSQMFLAAGHPLVAVEPNAAMRAAAGQWLQRYPHFRAVDGTAEATTLDDASIGLVSAAQAFHWFDTDAVRGEWARILVPGGLALVYWNSRELDSSPFMAGYEQLLLEFGTDYSAVAERYQDDATMQAWFGDGLRGSIRLPNAQRLDMDALRGRLMSSSYAPQAGHPRHAPMLEALQRLFDAHARDGHVVFDYRTRAFAGTLN</sequence>
<reference evidence="5 6" key="1">
    <citation type="submission" date="2022-10" db="EMBL/GenBank/DDBJ databases">
        <title>Xanthomonas sp. H13-6.</title>
        <authorList>
            <person name="Liu X."/>
            <person name="Deng Z."/>
            <person name="Jiang Y."/>
            <person name="Yu T."/>
            <person name="Ai J."/>
        </authorList>
    </citation>
    <scope>NUCLEOTIDE SEQUENCE [LARGE SCALE GENOMIC DNA]</scope>
    <source>
        <strain evidence="5 6">H13-6</strain>
    </source>
</reference>
<dbReference type="PANTHER" id="PTHR44942">
    <property type="entry name" value="METHYLTRANSF_11 DOMAIN-CONTAINING PROTEIN"/>
    <property type="match status" value="1"/>
</dbReference>
<dbReference type="InterPro" id="IPR013216">
    <property type="entry name" value="Methyltransf_11"/>
</dbReference>
<feature type="domain" description="Methyltransferase type 11" evidence="4">
    <location>
        <begin position="46"/>
        <end position="137"/>
    </location>
</feature>
<dbReference type="GO" id="GO:0008168">
    <property type="term" value="F:methyltransferase activity"/>
    <property type="evidence" value="ECO:0007669"/>
    <property type="project" value="UniProtKB-KW"/>
</dbReference>
<dbReference type="Gene3D" id="3.40.50.150">
    <property type="entry name" value="Vaccinia Virus protein VP39"/>
    <property type="match status" value="1"/>
</dbReference>
<proteinExistence type="inferred from homology"/>
<dbReference type="InterPro" id="IPR051052">
    <property type="entry name" value="Diverse_substrate_MTase"/>
</dbReference>